<dbReference type="SUPFAM" id="SSF48371">
    <property type="entry name" value="ARM repeat"/>
    <property type="match status" value="1"/>
</dbReference>
<dbReference type="AlphaFoldDB" id="A0AAD8XX55"/>
<sequence>MSKPNHRIPTKQTPFSTTTTNNGASSSRHQRTTMTTSIRKAKRGQTVARKRHMNMQFGTKDINSTCSDDGGGKMVDNPYSRDGQHVKEAIQLAQSIVRLCSTTTLNNNVNEIATVMQQQFQLATALDRLCVLLTPDDADINPSSQQLNISHDLNYFAASTNNGVGGISYDSSMAGMAANAILSQFITDGSGGSNDNNLAVVLANSLGSILSTQQQQNSSVDSSNSLQIKAVVVLNQLAATDPPPPQQHQQQLSSESNTSLSLGAPPKEIPTSWCHVIVNSTALSSLLQHLLPNATAAANNNSTTHSNIALCEKCVFVIGNLLGDSFMARQVLLELGALSSLIACVGLGLERIKMLGQQQQPQQQQQQQQQGDSLAIILQLLRNSIWSLINFIRGGDTSSSSSTTAAFMTELQRVDLAVLLSLPESIQSITNNVECISASFDVAIETCWLVVFLTNHNEASTFGIEQWLSKEVLLGLVTRLCSGVDASMIRYKEIDDDLSTSLADESSSLLASDSRIAYKVSNSSLPCCRAFTNIAIYLDSFSMWGAGEAMSQAKQGVTSALLSDMTASCLVELISLGSIGGGSEASTIACSATSLASICLTNASHDFENYQSSAVWSLLSALVQGLIAPMSFFEFHREIVWAIWNMIQRNRLQHRLLMELIGTSAEEVATSLTGMLTALQSSDAVEPSLGIVDMLLRTLDDNHTRATTGKSLKILFEEVGLVDALWYVCDNDVDESDVAEKAAELIDDFYEEQEEDEDGVDEMMPSVNEQQFQFQAPTNTGQFNFS</sequence>
<evidence type="ECO:0000313" key="6">
    <source>
        <dbReference type="Proteomes" id="UP001224775"/>
    </source>
</evidence>
<keyword evidence="3" id="KW-0653">Protein transport</keyword>
<keyword evidence="2" id="KW-0813">Transport</keyword>
<evidence type="ECO:0000256" key="2">
    <source>
        <dbReference type="ARBA" id="ARBA00022448"/>
    </source>
</evidence>
<feature type="compositionally biased region" description="Basic residues" evidence="4">
    <location>
        <begin position="39"/>
        <end position="48"/>
    </location>
</feature>
<evidence type="ECO:0008006" key="7">
    <source>
        <dbReference type="Google" id="ProtNLM"/>
    </source>
</evidence>
<evidence type="ECO:0000256" key="1">
    <source>
        <dbReference type="ARBA" id="ARBA00010394"/>
    </source>
</evidence>
<evidence type="ECO:0000256" key="3">
    <source>
        <dbReference type="ARBA" id="ARBA00022927"/>
    </source>
</evidence>
<feature type="region of interest" description="Disordered" evidence="4">
    <location>
        <begin position="239"/>
        <end position="261"/>
    </location>
</feature>
<comment type="similarity">
    <text evidence="1">Belongs to the importin alpha family.</text>
</comment>
<gene>
    <name evidence="5" type="ORF">QTG54_014386</name>
</gene>
<keyword evidence="6" id="KW-1185">Reference proteome</keyword>
<organism evidence="5 6">
    <name type="scientific">Skeletonema marinoi</name>
    <dbReference type="NCBI Taxonomy" id="267567"/>
    <lineage>
        <taxon>Eukaryota</taxon>
        <taxon>Sar</taxon>
        <taxon>Stramenopiles</taxon>
        <taxon>Ochrophyta</taxon>
        <taxon>Bacillariophyta</taxon>
        <taxon>Coscinodiscophyceae</taxon>
        <taxon>Thalassiosirophycidae</taxon>
        <taxon>Thalassiosirales</taxon>
        <taxon>Skeletonemataceae</taxon>
        <taxon>Skeletonema</taxon>
        <taxon>Skeletonema marinoi-dohrnii complex</taxon>
    </lineage>
</organism>
<feature type="region of interest" description="Disordered" evidence="4">
    <location>
        <begin position="1"/>
        <end position="48"/>
    </location>
</feature>
<accession>A0AAD8XX55</accession>
<comment type="caution">
    <text evidence="5">The sequence shown here is derived from an EMBL/GenBank/DDBJ whole genome shotgun (WGS) entry which is preliminary data.</text>
</comment>
<feature type="compositionally biased region" description="Low complexity" evidence="4">
    <location>
        <begin position="10"/>
        <end position="27"/>
    </location>
</feature>
<reference evidence="5" key="1">
    <citation type="submission" date="2023-06" db="EMBL/GenBank/DDBJ databases">
        <title>Survivors Of The Sea: Transcriptome response of Skeletonema marinoi to long-term dormancy.</title>
        <authorList>
            <person name="Pinder M.I.M."/>
            <person name="Kourtchenko O."/>
            <person name="Robertson E.K."/>
            <person name="Larsson T."/>
            <person name="Maumus F."/>
            <person name="Osuna-Cruz C.M."/>
            <person name="Vancaester E."/>
            <person name="Stenow R."/>
            <person name="Vandepoele K."/>
            <person name="Ploug H."/>
            <person name="Bruchert V."/>
            <person name="Godhe A."/>
            <person name="Topel M."/>
        </authorList>
    </citation>
    <scope>NUCLEOTIDE SEQUENCE</scope>
    <source>
        <strain evidence="5">R05AC</strain>
    </source>
</reference>
<name>A0AAD8XX55_9STRA</name>
<dbReference type="Proteomes" id="UP001224775">
    <property type="component" value="Unassembled WGS sequence"/>
</dbReference>
<protein>
    <recommendedName>
        <fullName evidence="7">IBB domain-containing protein</fullName>
    </recommendedName>
</protein>
<proteinExistence type="inferred from homology"/>
<dbReference type="InterPro" id="IPR016024">
    <property type="entry name" value="ARM-type_fold"/>
</dbReference>
<feature type="compositionally biased region" description="Polar residues" evidence="4">
    <location>
        <begin position="252"/>
        <end position="261"/>
    </location>
</feature>
<dbReference type="GO" id="GO:0015031">
    <property type="term" value="P:protein transport"/>
    <property type="evidence" value="ECO:0007669"/>
    <property type="project" value="UniProtKB-KW"/>
</dbReference>
<dbReference type="EMBL" id="JATAAI010000036">
    <property type="protein sequence ID" value="KAK1734926.1"/>
    <property type="molecule type" value="Genomic_DNA"/>
</dbReference>
<dbReference type="PANTHER" id="PTHR23316">
    <property type="entry name" value="IMPORTIN ALPHA"/>
    <property type="match status" value="1"/>
</dbReference>
<dbReference type="InterPro" id="IPR011989">
    <property type="entry name" value="ARM-like"/>
</dbReference>
<dbReference type="Gene3D" id="1.25.10.10">
    <property type="entry name" value="Leucine-rich Repeat Variant"/>
    <property type="match status" value="1"/>
</dbReference>
<evidence type="ECO:0000256" key="4">
    <source>
        <dbReference type="SAM" id="MobiDB-lite"/>
    </source>
</evidence>
<evidence type="ECO:0000313" key="5">
    <source>
        <dbReference type="EMBL" id="KAK1734926.1"/>
    </source>
</evidence>